<comment type="function">
    <text evidence="4">Ubiquitin ligase protein which is a component of the N-end rule pathway. Recognizes and binds to proteins bearing specific N-terminal residues that are destabilizing according to the N-end rule, leading to their ubiquitination and subsequent degradation.</text>
</comment>
<sequence>MFLFTCSGSFSSVSRAQLETVRYLRLFEPDQGEHKNRKYKMRMSCGGGYCDCGDLVAWQSSPFCETHGGSSKRKAKMRTRRSPTR</sequence>
<evidence type="ECO:0000313" key="7">
    <source>
        <dbReference type="EMBL" id="KAK8764372.1"/>
    </source>
</evidence>
<organism evidence="7 8">
    <name type="scientific">Amblyomma americanum</name>
    <name type="common">Lone star tick</name>
    <dbReference type="NCBI Taxonomy" id="6943"/>
    <lineage>
        <taxon>Eukaryota</taxon>
        <taxon>Metazoa</taxon>
        <taxon>Ecdysozoa</taxon>
        <taxon>Arthropoda</taxon>
        <taxon>Chelicerata</taxon>
        <taxon>Arachnida</taxon>
        <taxon>Acari</taxon>
        <taxon>Parasitiformes</taxon>
        <taxon>Ixodida</taxon>
        <taxon>Ixodoidea</taxon>
        <taxon>Ixodidae</taxon>
        <taxon>Amblyomminae</taxon>
        <taxon>Amblyomma</taxon>
    </lineage>
</organism>
<dbReference type="EC" id="2.3.2.27" evidence="4"/>
<evidence type="ECO:0000256" key="5">
    <source>
        <dbReference type="SAM" id="MobiDB-lite"/>
    </source>
</evidence>
<dbReference type="GO" id="GO:0008270">
    <property type="term" value="F:zinc ion binding"/>
    <property type="evidence" value="ECO:0007669"/>
    <property type="project" value="UniProtKB-UniRule"/>
</dbReference>
<evidence type="ECO:0000256" key="1">
    <source>
        <dbReference type="ARBA" id="ARBA00022723"/>
    </source>
</evidence>
<keyword evidence="1 4" id="KW-0479">Metal-binding</keyword>
<protein>
    <recommendedName>
        <fullName evidence="4">E3 ubiquitin-protein ligase</fullName>
        <ecNumber evidence="4">2.3.2.27</ecNumber>
    </recommendedName>
</protein>
<feature type="compositionally biased region" description="Basic residues" evidence="5">
    <location>
        <begin position="70"/>
        <end position="85"/>
    </location>
</feature>
<dbReference type="PANTHER" id="PTHR21497">
    <property type="entry name" value="UBIQUITIN LIGASE E3 ALPHA-RELATED"/>
    <property type="match status" value="1"/>
</dbReference>
<keyword evidence="4" id="KW-0833">Ubl conjugation pathway</keyword>
<comment type="similarity">
    <text evidence="4">Belongs to the E3 ubiquitin-protein ligase UBR1-like family.</text>
</comment>
<dbReference type="AlphaFoldDB" id="A0AAQ4DPI2"/>
<reference evidence="7 8" key="1">
    <citation type="journal article" date="2023" name="Arcadia Sci">
        <title>De novo assembly of a long-read Amblyomma americanum tick genome.</title>
        <authorList>
            <person name="Chou S."/>
            <person name="Poskanzer K.E."/>
            <person name="Rollins M."/>
            <person name="Thuy-Boun P.S."/>
        </authorList>
    </citation>
    <scope>NUCLEOTIDE SEQUENCE [LARGE SCALE GENOMIC DNA]</scope>
    <source>
        <strain evidence="7">F_SG_1</strain>
        <tissue evidence="7">Salivary glands</tissue>
    </source>
</reference>
<evidence type="ECO:0000259" key="6">
    <source>
        <dbReference type="Pfam" id="PF02207"/>
    </source>
</evidence>
<dbReference type="InterPro" id="IPR039164">
    <property type="entry name" value="UBR1-like"/>
</dbReference>
<evidence type="ECO:0000256" key="2">
    <source>
        <dbReference type="ARBA" id="ARBA00022771"/>
    </source>
</evidence>
<evidence type="ECO:0000256" key="4">
    <source>
        <dbReference type="RuleBase" id="RU366018"/>
    </source>
</evidence>
<name>A0AAQ4DPI2_AMBAM</name>
<dbReference type="GO" id="GO:0061630">
    <property type="term" value="F:ubiquitin protein ligase activity"/>
    <property type="evidence" value="ECO:0007669"/>
    <property type="project" value="UniProtKB-UniRule"/>
</dbReference>
<feature type="domain" description="UBR-type" evidence="6">
    <location>
        <begin position="31"/>
        <end position="67"/>
    </location>
</feature>
<dbReference type="InterPro" id="IPR003126">
    <property type="entry name" value="Znf_UBR"/>
</dbReference>
<dbReference type="PANTHER" id="PTHR21497:SF24">
    <property type="entry name" value="E3 UBIQUITIN-PROTEIN LIGASE UBR1"/>
    <property type="match status" value="1"/>
</dbReference>
<feature type="region of interest" description="Disordered" evidence="5">
    <location>
        <begin position="64"/>
        <end position="85"/>
    </location>
</feature>
<dbReference type="GO" id="GO:0071596">
    <property type="term" value="P:ubiquitin-dependent protein catabolic process via the N-end rule pathway"/>
    <property type="evidence" value="ECO:0007669"/>
    <property type="project" value="UniProtKB-UniRule"/>
</dbReference>
<proteinExistence type="inferred from homology"/>
<comment type="pathway">
    <text evidence="4">Protein modification; protein ubiquitination.</text>
</comment>
<dbReference type="EMBL" id="JARKHS020028328">
    <property type="protein sequence ID" value="KAK8764372.1"/>
    <property type="molecule type" value="Genomic_DNA"/>
</dbReference>
<evidence type="ECO:0000313" key="8">
    <source>
        <dbReference type="Proteomes" id="UP001321473"/>
    </source>
</evidence>
<dbReference type="GO" id="GO:0000151">
    <property type="term" value="C:ubiquitin ligase complex"/>
    <property type="evidence" value="ECO:0007669"/>
    <property type="project" value="TreeGrafter"/>
</dbReference>
<keyword evidence="3 4" id="KW-0862">Zinc</keyword>
<comment type="catalytic activity">
    <reaction evidence="4">
        <text>S-ubiquitinyl-[E2 ubiquitin-conjugating enzyme]-L-cysteine + [acceptor protein]-L-lysine = [E2 ubiquitin-conjugating enzyme]-L-cysteine + N(6)-ubiquitinyl-[acceptor protein]-L-lysine.</text>
        <dbReference type="EC" id="2.3.2.27"/>
    </reaction>
</comment>
<comment type="caution">
    <text evidence="7">The sequence shown here is derived from an EMBL/GenBank/DDBJ whole genome shotgun (WGS) entry which is preliminary data.</text>
</comment>
<dbReference type="Gene3D" id="2.10.110.30">
    <property type="match status" value="1"/>
</dbReference>
<gene>
    <name evidence="7" type="ORF">V5799_033020</name>
</gene>
<accession>A0AAQ4DPI2</accession>
<dbReference type="Pfam" id="PF02207">
    <property type="entry name" value="zf-UBR"/>
    <property type="match status" value="1"/>
</dbReference>
<dbReference type="Proteomes" id="UP001321473">
    <property type="component" value="Unassembled WGS sequence"/>
</dbReference>
<keyword evidence="8" id="KW-1185">Reference proteome</keyword>
<dbReference type="GO" id="GO:0005737">
    <property type="term" value="C:cytoplasm"/>
    <property type="evidence" value="ECO:0007669"/>
    <property type="project" value="TreeGrafter"/>
</dbReference>
<evidence type="ECO:0000256" key="3">
    <source>
        <dbReference type="ARBA" id="ARBA00022833"/>
    </source>
</evidence>
<keyword evidence="4" id="KW-0808">Transferase</keyword>
<dbReference type="GO" id="GO:0016567">
    <property type="term" value="P:protein ubiquitination"/>
    <property type="evidence" value="ECO:0007669"/>
    <property type="project" value="UniProtKB-UniRule"/>
</dbReference>
<keyword evidence="2 4" id="KW-0863">Zinc-finger</keyword>